<dbReference type="InterPro" id="IPR008990">
    <property type="entry name" value="Elect_transpt_acc-like_dom_sf"/>
</dbReference>
<dbReference type="GO" id="GO:0016787">
    <property type="term" value="F:hydrolase activity"/>
    <property type="evidence" value="ECO:0007669"/>
    <property type="project" value="UniProtKB-KW"/>
</dbReference>
<dbReference type="InterPro" id="IPR042262">
    <property type="entry name" value="CN_hydtase_beta_C"/>
</dbReference>
<dbReference type="Proteomes" id="UP000186919">
    <property type="component" value="Unassembled WGS sequence"/>
</dbReference>
<evidence type="ECO:0000313" key="2">
    <source>
        <dbReference type="Proteomes" id="UP000186919"/>
    </source>
</evidence>
<dbReference type="EMBL" id="LQYE01000002">
    <property type="protein sequence ID" value="OAT69836.1"/>
    <property type="molecule type" value="Genomic_DNA"/>
</dbReference>
<gene>
    <name evidence="1" type="ORF">AWB85_19110</name>
</gene>
<evidence type="ECO:0000313" key="1">
    <source>
        <dbReference type="EMBL" id="OAT69836.1"/>
    </source>
</evidence>
<name>A0A179VHS9_9MYCO</name>
<keyword evidence="1" id="KW-0378">Hydrolase</keyword>
<organism evidence="1 2">
    <name type="scientific">Mycobacteroides immunogenum</name>
    <dbReference type="NCBI Taxonomy" id="83262"/>
    <lineage>
        <taxon>Bacteria</taxon>
        <taxon>Bacillati</taxon>
        <taxon>Actinomycetota</taxon>
        <taxon>Actinomycetes</taxon>
        <taxon>Mycobacteriales</taxon>
        <taxon>Mycobacteriaceae</taxon>
        <taxon>Mycobacteroides</taxon>
    </lineage>
</organism>
<proteinExistence type="predicted"/>
<comment type="caution">
    <text evidence="1">The sequence shown here is derived from an EMBL/GenBank/DDBJ whole genome shotgun (WGS) entry which is preliminary data.</text>
</comment>
<dbReference type="AlphaFoldDB" id="A0A179VHS9"/>
<dbReference type="Gene3D" id="1.10.472.20">
    <property type="entry name" value="Nitrile hydratase, beta subunit"/>
    <property type="match status" value="1"/>
</dbReference>
<accession>A0A179VHS9</accession>
<reference evidence="1 2" key="1">
    <citation type="submission" date="2016-01" db="EMBL/GenBank/DDBJ databases">
        <title>Mycobacterium immunogenum strain CD11_6 genome sequencing and assembly.</title>
        <authorList>
            <person name="Kaur G."/>
            <person name="Nair G.R."/>
            <person name="Mayilraj S."/>
        </authorList>
    </citation>
    <scope>NUCLEOTIDE SEQUENCE [LARGE SCALE GENOMIC DNA]</scope>
    <source>
        <strain evidence="1 2">CD11-6</strain>
    </source>
</reference>
<sequence>MWHSLANKWGVENSVPPWKSSLDGMCDALDESACKKMDRVPNFMERRLEEDILHRERYSNIPYPESQLVCLAHSLIARGLFTEEELADKLELVRTRLAY</sequence>
<protein>
    <submittedName>
        <fullName evidence="1">Thiocyanate hydrolase</fullName>
    </submittedName>
</protein>
<dbReference type="SUPFAM" id="SSF50090">
    <property type="entry name" value="Electron transport accessory proteins"/>
    <property type="match status" value="1"/>
</dbReference>